<dbReference type="Pfam" id="PF02518">
    <property type="entry name" value="HATPase_c"/>
    <property type="match status" value="1"/>
</dbReference>
<gene>
    <name evidence="13" type="ORF">CKO31_21210</name>
</gene>
<dbReference type="InterPro" id="IPR000780">
    <property type="entry name" value="CheR_MeTrfase"/>
</dbReference>
<keyword evidence="4" id="KW-0808">Transferase</keyword>
<name>A0ABS1CMT0_9GAMM</name>
<dbReference type="PANTHER" id="PTHR24422:SF27">
    <property type="entry name" value="PROTEIN-GLUTAMATE O-METHYLTRANSFERASE"/>
    <property type="match status" value="1"/>
</dbReference>
<evidence type="ECO:0000259" key="8">
    <source>
        <dbReference type="PROSITE" id="PS50109"/>
    </source>
</evidence>
<dbReference type="SUPFAM" id="SSF55785">
    <property type="entry name" value="PYP-like sensor domain (PAS domain)"/>
    <property type="match status" value="2"/>
</dbReference>
<dbReference type="SMART" id="SM00388">
    <property type="entry name" value="HisKA"/>
    <property type="match status" value="1"/>
</dbReference>
<dbReference type="InterPro" id="IPR029063">
    <property type="entry name" value="SAM-dependent_MTases_sf"/>
</dbReference>
<dbReference type="SUPFAM" id="SSF52172">
    <property type="entry name" value="CheY-like"/>
    <property type="match status" value="1"/>
</dbReference>
<dbReference type="Gene3D" id="3.30.565.10">
    <property type="entry name" value="Histidine kinase-like ATPase, C-terminal domain"/>
    <property type="match status" value="1"/>
</dbReference>
<sequence length="1135" mass="126424">MEQAQAAALARVLDLLRRRTGHDFSKYKRTTVLRRLLRRIQLHHLHSIADYLDYLQEHAEEVQHLLDDFLITVTSFFRDPDAWQALQERVIGPLVEDADPDEPIRCWVAGCASGEEAYTLAMLIAEEIERRKVDREFTIFASDVDERALAVARQGRYPLSIGADLSDARLKRWLERVDQHYIVVRELRDHLVFAHHSVQRDPPFSQLDLVSCRNLLIYLDHELQDQLMGIFRYACRDGGYLFLGTSETAGTAYFRSIDKKHCIYQTVDNADVRRRLLPDLPVGSPGPPPARAATPTPPARNLAAEAHQAALEAYAPPSILVDSNWETLHLSELAGRYLQPRGGPASQAIVELVRPELRGELTVALRHAFESKEQWLSAFVPVRFNGTPRRVGVLVAPNAGAQERPERALVTFLEAGELGAADDAEQQSQPGNDRERLLLEKLHQAERHIEHLQSEHNGTEEDLRAANEELQSLNEEYRSTTEELETSKEELQSINEELQTVNLQLKTKLEEVSRAHDDLENLMAATDIATLFLDRSLCIKRFTPALAAIFKVKSHDQGRSIGDITHCLEYDQLEQDAQQVLSGLVPIEHQVHATDGRCFIIRLRPYRTAEDKIDGVVLTLVDITGLKRAEAVLSESEERFRALVAASAQIVWTTDAEGKVQEDAPSWRAYTGQSLEQFLSDGWLDAVHPDDRSAVEDQWRHAVASTIPLDTEYRLYHGPTGGYRWTSVRAVPLLHGDGSVRGWVAMNIDVTERKEAEMALRQADQHKDEFLAMLSHELRNPLAAICNSIELLKDSAETDTGLATEAIVERVIPLLDRQSRHMARLVNDLLDVTRIARNKLELRRQPTDVCRCVREAVETVQPQLDAAGLELRLQLPEQPLRVNADPDRLLQVVDNLLRNAIGYTDPGGQITLAAVQEGEQTVIRVRDTGIGIAPEELGLLFQAFQQTAKGRDTSGLGLGLALVKQLVELHGGVVTAASAGPGQGSEFVVRLPMVPEDHADAAAAQPAASPGDPPRRLLVVEDNVDLAETTRMLLEGIGHVVETAYDGPAALEGVQRFQPAVVLLDLGLPGMDGVEVARRIRQIQGGEGPRLVALTGRHQDDTDRRELAAVFDDHLTKPVNLATLQQTLARVGIRC</sequence>
<dbReference type="Pfam" id="PF08447">
    <property type="entry name" value="PAS_3"/>
    <property type="match status" value="1"/>
</dbReference>
<evidence type="ECO:0000256" key="2">
    <source>
        <dbReference type="ARBA" id="ARBA00001541"/>
    </source>
</evidence>
<feature type="coiled-coil region" evidence="7">
    <location>
        <begin position="435"/>
        <end position="522"/>
    </location>
</feature>
<dbReference type="PROSITE" id="PS50112">
    <property type="entry name" value="PAS"/>
    <property type="match status" value="1"/>
</dbReference>
<dbReference type="InterPro" id="IPR003594">
    <property type="entry name" value="HATPase_dom"/>
</dbReference>
<feature type="domain" description="Response regulatory" evidence="9">
    <location>
        <begin position="1016"/>
        <end position="1132"/>
    </location>
</feature>
<organism evidence="13 14">
    <name type="scientific">Thiohalocapsa halophila</name>
    <dbReference type="NCBI Taxonomy" id="69359"/>
    <lineage>
        <taxon>Bacteria</taxon>
        <taxon>Pseudomonadati</taxon>
        <taxon>Pseudomonadota</taxon>
        <taxon>Gammaproteobacteria</taxon>
        <taxon>Chromatiales</taxon>
        <taxon>Chromatiaceae</taxon>
        <taxon>Thiohalocapsa</taxon>
    </lineage>
</organism>
<dbReference type="SUPFAM" id="SSF47384">
    <property type="entry name" value="Homodimeric domain of signal transducing histidine kinase"/>
    <property type="match status" value="1"/>
</dbReference>
<feature type="modified residue" description="4-aspartylphosphate" evidence="6">
    <location>
        <position position="1065"/>
    </location>
</feature>
<dbReference type="Proteomes" id="UP000748752">
    <property type="component" value="Unassembled WGS sequence"/>
</dbReference>
<evidence type="ECO:0000259" key="12">
    <source>
        <dbReference type="PROSITE" id="PS50123"/>
    </source>
</evidence>
<dbReference type="RefSeq" id="WP_200241327.1">
    <property type="nucleotide sequence ID" value="NZ_NRRV01000073.1"/>
</dbReference>
<dbReference type="SMART" id="SM00448">
    <property type="entry name" value="REC"/>
    <property type="match status" value="1"/>
</dbReference>
<keyword evidence="5" id="KW-0949">S-adenosyl-L-methionine</keyword>
<dbReference type="InterPro" id="IPR035965">
    <property type="entry name" value="PAS-like_dom_sf"/>
</dbReference>
<dbReference type="PROSITE" id="PS50109">
    <property type="entry name" value="HIS_KIN"/>
    <property type="match status" value="1"/>
</dbReference>
<comment type="catalytic activity">
    <reaction evidence="2">
        <text>L-glutamyl-[protein] + S-adenosyl-L-methionine = [protein]-L-glutamate 5-O-methyl ester + S-adenosyl-L-homocysteine</text>
        <dbReference type="Rhea" id="RHEA:24452"/>
        <dbReference type="Rhea" id="RHEA-COMP:10208"/>
        <dbReference type="Rhea" id="RHEA-COMP:10311"/>
        <dbReference type="ChEBI" id="CHEBI:29973"/>
        <dbReference type="ChEBI" id="CHEBI:57856"/>
        <dbReference type="ChEBI" id="CHEBI:59789"/>
        <dbReference type="ChEBI" id="CHEBI:82795"/>
        <dbReference type="EC" id="2.1.1.80"/>
    </reaction>
</comment>
<dbReference type="InterPro" id="IPR022641">
    <property type="entry name" value="CheR_N"/>
</dbReference>
<dbReference type="CDD" id="cd17580">
    <property type="entry name" value="REC_2_DhkD-like"/>
    <property type="match status" value="1"/>
</dbReference>
<evidence type="ECO:0000256" key="5">
    <source>
        <dbReference type="ARBA" id="ARBA00022691"/>
    </source>
</evidence>
<keyword evidence="6" id="KW-0597">Phosphoprotein</keyword>
<dbReference type="InterPro" id="IPR000700">
    <property type="entry name" value="PAS-assoc_C"/>
</dbReference>
<accession>A0ABS1CMT0</accession>
<dbReference type="InterPro" id="IPR050903">
    <property type="entry name" value="Bact_Chemotaxis_MeTrfase"/>
</dbReference>
<dbReference type="InterPro" id="IPR001789">
    <property type="entry name" value="Sig_transdc_resp-reg_receiver"/>
</dbReference>
<evidence type="ECO:0000259" key="10">
    <source>
        <dbReference type="PROSITE" id="PS50112"/>
    </source>
</evidence>
<feature type="domain" description="CheR-type methyltransferase" evidence="12">
    <location>
        <begin position="1"/>
        <end position="248"/>
    </location>
</feature>
<dbReference type="SMART" id="SM00387">
    <property type="entry name" value="HATPase_c"/>
    <property type="match status" value="1"/>
</dbReference>
<evidence type="ECO:0000313" key="14">
    <source>
        <dbReference type="Proteomes" id="UP000748752"/>
    </source>
</evidence>
<dbReference type="InterPro" id="IPR013655">
    <property type="entry name" value="PAS_fold_3"/>
</dbReference>
<evidence type="ECO:0000259" key="9">
    <source>
        <dbReference type="PROSITE" id="PS50110"/>
    </source>
</evidence>
<evidence type="ECO:0000256" key="3">
    <source>
        <dbReference type="ARBA" id="ARBA00022603"/>
    </source>
</evidence>
<feature type="domain" description="PAC" evidence="11">
    <location>
        <begin position="709"/>
        <end position="762"/>
    </location>
</feature>
<evidence type="ECO:0000256" key="1">
    <source>
        <dbReference type="ARBA" id="ARBA00000085"/>
    </source>
</evidence>
<dbReference type="InterPro" id="IPR036890">
    <property type="entry name" value="HATPase_C_sf"/>
</dbReference>
<feature type="domain" description="Histidine kinase" evidence="8">
    <location>
        <begin position="773"/>
        <end position="995"/>
    </location>
</feature>
<dbReference type="SMART" id="SM00138">
    <property type="entry name" value="MeTrc"/>
    <property type="match status" value="1"/>
</dbReference>
<comment type="caution">
    <text evidence="13">The sequence shown here is derived from an EMBL/GenBank/DDBJ whole genome shotgun (WGS) entry which is preliminary data.</text>
</comment>
<dbReference type="Pfam" id="PF13596">
    <property type="entry name" value="PAS_10"/>
    <property type="match status" value="1"/>
</dbReference>
<dbReference type="CDD" id="cd00130">
    <property type="entry name" value="PAS"/>
    <property type="match status" value="1"/>
</dbReference>
<dbReference type="Gene3D" id="1.10.155.10">
    <property type="entry name" value="Chemotaxis receptor methyltransferase CheR, N-terminal domain"/>
    <property type="match status" value="1"/>
</dbReference>
<dbReference type="Gene3D" id="3.30.450.20">
    <property type="entry name" value="PAS domain"/>
    <property type="match status" value="2"/>
</dbReference>
<dbReference type="Gene3D" id="3.40.50.150">
    <property type="entry name" value="Vaccinia Virus protein VP39"/>
    <property type="match status" value="1"/>
</dbReference>
<reference evidence="13 14" key="1">
    <citation type="journal article" date="2020" name="Microorganisms">
        <title>Osmotic Adaptation and Compatible Solute Biosynthesis of Phototrophic Bacteria as Revealed from Genome Analyses.</title>
        <authorList>
            <person name="Imhoff J.F."/>
            <person name="Rahn T."/>
            <person name="Kunzel S."/>
            <person name="Keller A."/>
            <person name="Neulinger S.C."/>
        </authorList>
    </citation>
    <scope>NUCLEOTIDE SEQUENCE [LARGE SCALE GENOMIC DNA]</scope>
    <source>
        <strain evidence="13 14">DSM 6210</strain>
    </source>
</reference>
<protein>
    <recommendedName>
        <fullName evidence="15">Protein-glutamate O-methyltransferase</fullName>
    </recommendedName>
</protein>
<feature type="domain" description="PAS" evidence="10">
    <location>
        <begin position="636"/>
        <end position="706"/>
    </location>
</feature>
<evidence type="ECO:0000259" key="11">
    <source>
        <dbReference type="PROSITE" id="PS50113"/>
    </source>
</evidence>
<dbReference type="SMART" id="SM00086">
    <property type="entry name" value="PAC"/>
    <property type="match status" value="2"/>
</dbReference>
<dbReference type="SUPFAM" id="SSF47757">
    <property type="entry name" value="Chemotaxis receptor methyltransferase CheR, N-terminal domain"/>
    <property type="match status" value="1"/>
</dbReference>
<dbReference type="CDD" id="cd00082">
    <property type="entry name" value="HisKA"/>
    <property type="match status" value="1"/>
</dbReference>
<dbReference type="InterPro" id="IPR036804">
    <property type="entry name" value="CheR_N_sf"/>
</dbReference>
<dbReference type="SMART" id="SM00091">
    <property type="entry name" value="PAS"/>
    <property type="match status" value="3"/>
</dbReference>
<dbReference type="InterPro" id="IPR022642">
    <property type="entry name" value="CheR_C"/>
</dbReference>
<dbReference type="Gene3D" id="1.10.287.130">
    <property type="match status" value="1"/>
</dbReference>
<dbReference type="PROSITE" id="PS50123">
    <property type="entry name" value="CHER"/>
    <property type="match status" value="1"/>
</dbReference>
<dbReference type="Gene3D" id="3.40.50.2300">
    <property type="match status" value="1"/>
</dbReference>
<dbReference type="PROSITE" id="PS50110">
    <property type="entry name" value="RESPONSE_REGULATORY"/>
    <property type="match status" value="1"/>
</dbReference>
<dbReference type="EMBL" id="NRRV01000073">
    <property type="protein sequence ID" value="MBK1633225.1"/>
    <property type="molecule type" value="Genomic_DNA"/>
</dbReference>
<evidence type="ECO:0000256" key="7">
    <source>
        <dbReference type="SAM" id="Coils"/>
    </source>
</evidence>
<evidence type="ECO:0000313" key="13">
    <source>
        <dbReference type="EMBL" id="MBK1633225.1"/>
    </source>
</evidence>
<dbReference type="SUPFAM" id="SSF55874">
    <property type="entry name" value="ATPase domain of HSP90 chaperone/DNA topoisomerase II/histidine kinase"/>
    <property type="match status" value="1"/>
</dbReference>
<dbReference type="Pfam" id="PF01739">
    <property type="entry name" value="CheR"/>
    <property type="match status" value="1"/>
</dbReference>
<dbReference type="Pfam" id="PF03705">
    <property type="entry name" value="CheR_N"/>
    <property type="match status" value="1"/>
</dbReference>
<proteinExistence type="predicted"/>
<dbReference type="PANTHER" id="PTHR24422">
    <property type="entry name" value="CHEMOTAXIS PROTEIN METHYLTRANSFERASE"/>
    <property type="match status" value="1"/>
</dbReference>
<dbReference type="InterPro" id="IPR001610">
    <property type="entry name" value="PAC"/>
</dbReference>
<keyword evidence="3" id="KW-0489">Methyltransferase</keyword>
<dbReference type="Pfam" id="PF00512">
    <property type="entry name" value="HisKA"/>
    <property type="match status" value="1"/>
</dbReference>
<dbReference type="PROSITE" id="PS50113">
    <property type="entry name" value="PAC"/>
    <property type="match status" value="2"/>
</dbReference>
<evidence type="ECO:0008006" key="15">
    <source>
        <dbReference type="Google" id="ProtNLM"/>
    </source>
</evidence>
<evidence type="ECO:0000256" key="4">
    <source>
        <dbReference type="ARBA" id="ARBA00022679"/>
    </source>
</evidence>
<dbReference type="Pfam" id="PF00072">
    <property type="entry name" value="Response_reg"/>
    <property type="match status" value="1"/>
</dbReference>
<dbReference type="CDD" id="cd00075">
    <property type="entry name" value="HATPase"/>
    <property type="match status" value="1"/>
</dbReference>
<dbReference type="InterPro" id="IPR005467">
    <property type="entry name" value="His_kinase_dom"/>
</dbReference>
<dbReference type="InterPro" id="IPR000014">
    <property type="entry name" value="PAS"/>
</dbReference>
<keyword evidence="14" id="KW-1185">Reference proteome</keyword>
<dbReference type="SUPFAM" id="SSF53335">
    <property type="entry name" value="S-adenosyl-L-methionine-dependent methyltransferases"/>
    <property type="match status" value="1"/>
</dbReference>
<dbReference type="PRINTS" id="PR00996">
    <property type="entry name" value="CHERMTFRASE"/>
</dbReference>
<keyword evidence="7" id="KW-0175">Coiled coil</keyword>
<feature type="domain" description="PAC" evidence="11">
    <location>
        <begin position="585"/>
        <end position="635"/>
    </location>
</feature>
<dbReference type="NCBIfam" id="TIGR00229">
    <property type="entry name" value="sensory_box"/>
    <property type="match status" value="1"/>
</dbReference>
<dbReference type="InterPro" id="IPR003661">
    <property type="entry name" value="HisK_dim/P_dom"/>
</dbReference>
<evidence type="ECO:0000256" key="6">
    <source>
        <dbReference type="PROSITE-ProRule" id="PRU00169"/>
    </source>
</evidence>
<comment type="catalytic activity">
    <reaction evidence="1">
        <text>ATP + protein L-histidine = ADP + protein N-phospho-L-histidine.</text>
        <dbReference type="EC" id="2.7.13.3"/>
    </reaction>
</comment>
<dbReference type="InterPro" id="IPR036097">
    <property type="entry name" value="HisK_dim/P_sf"/>
</dbReference>
<dbReference type="InterPro" id="IPR011006">
    <property type="entry name" value="CheY-like_superfamily"/>
</dbReference>